<keyword evidence="5" id="KW-0539">Nucleus</keyword>
<organism evidence="8 9">
    <name type="scientific">Chaetomium strumarium</name>
    <dbReference type="NCBI Taxonomy" id="1170767"/>
    <lineage>
        <taxon>Eukaryota</taxon>
        <taxon>Fungi</taxon>
        <taxon>Dikarya</taxon>
        <taxon>Ascomycota</taxon>
        <taxon>Pezizomycotina</taxon>
        <taxon>Sordariomycetes</taxon>
        <taxon>Sordariomycetidae</taxon>
        <taxon>Sordariales</taxon>
        <taxon>Chaetomiaceae</taxon>
        <taxon>Chaetomium</taxon>
    </lineage>
</organism>
<dbReference type="CDD" id="cd00067">
    <property type="entry name" value="GAL4"/>
    <property type="match status" value="1"/>
</dbReference>
<protein>
    <recommendedName>
        <fullName evidence="7">Zn(2)-C6 fungal-type domain-containing protein</fullName>
    </recommendedName>
</protein>
<comment type="subcellular location">
    <subcellularLocation>
        <location evidence="1">Nucleus</location>
    </subcellularLocation>
</comment>
<feature type="domain" description="Zn(2)-C6 fungal-type" evidence="7">
    <location>
        <begin position="22"/>
        <end position="54"/>
    </location>
</feature>
<dbReference type="InterPro" id="IPR001138">
    <property type="entry name" value="Zn2Cys6_DnaBD"/>
</dbReference>
<feature type="compositionally biased region" description="Polar residues" evidence="6">
    <location>
        <begin position="169"/>
        <end position="182"/>
    </location>
</feature>
<reference evidence="8" key="1">
    <citation type="journal article" date="2023" name="Mol. Phylogenet. Evol.">
        <title>Genome-scale phylogeny and comparative genomics of the fungal order Sordariales.</title>
        <authorList>
            <person name="Hensen N."/>
            <person name="Bonometti L."/>
            <person name="Westerberg I."/>
            <person name="Brannstrom I.O."/>
            <person name="Guillou S."/>
            <person name="Cros-Aarteil S."/>
            <person name="Calhoun S."/>
            <person name="Haridas S."/>
            <person name="Kuo A."/>
            <person name="Mondo S."/>
            <person name="Pangilinan J."/>
            <person name="Riley R."/>
            <person name="LaButti K."/>
            <person name="Andreopoulos B."/>
            <person name="Lipzen A."/>
            <person name="Chen C."/>
            <person name="Yan M."/>
            <person name="Daum C."/>
            <person name="Ng V."/>
            <person name="Clum A."/>
            <person name="Steindorff A."/>
            <person name="Ohm R.A."/>
            <person name="Martin F."/>
            <person name="Silar P."/>
            <person name="Natvig D.O."/>
            <person name="Lalanne C."/>
            <person name="Gautier V."/>
            <person name="Ament-Velasquez S.L."/>
            <person name="Kruys A."/>
            <person name="Hutchinson M.I."/>
            <person name="Powell A.J."/>
            <person name="Barry K."/>
            <person name="Miller A.N."/>
            <person name="Grigoriev I.V."/>
            <person name="Debuchy R."/>
            <person name="Gladieux P."/>
            <person name="Hiltunen Thoren M."/>
            <person name="Johannesson H."/>
        </authorList>
    </citation>
    <scope>NUCLEOTIDE SEQUENCE</scope>
    <source>
        <strain evidence="8">CBS 333.67</strain>
    </source>
</reference>
<dbReference type="GO" id="GO:0000976">
    <property type="term" value="F:transcription cis-regulatory region binding"/>
    <property type="evidence" value="ECO:0007669"/>
    <property type="project" value="TreeGrafter"/>
</dbReference>
<feature type="region of interest" description="Disordered" evidence="6">
    <location>
        <begin position="156"/>
        <end position="214"/>
    </location>
</feature>
<keyword evidence="9" id="KW-1185">Reference proteome</keyword>
<evidence type="ECO:0000313" key="8">
    <source>
        <dbReference type="EMBL" id="KAK3310936.1"/>
    </source>
</evidence>
<gene>
    <name evidence="8" type="ORF">B0T15DRAFT_56304</name>
</gene>
<dbReference type="PANTHER" id="PTHR31845:SF39">
    <property type="entry name" value="TRANSCRIPTION FACTOR PBCR-RELATED"/>
    <property type="match status" value="1"/>
</dbReference>
<dbReference type="PROSITE" id="PS50048">
    <property type="entry name" value="ZN2_CY6_FUNGAL_2"/>
    <property type="match status" value="1"/>
</dbReference>
<dbReference type="PROSITE" id="PS00463">
    <property type="entry name" value="ZN2_CY6_FUNGAL_1"/>
    <property type="match status" value="1"/>
</dbReference>
<dbReference type="GO" id="GO:0000981">
    <property type="term" value="F:DNA-binding transcription factor activity, RNA polymerase II-specific"/>
    <property type="evidence" value="ECO:0007669"/>
    <property type="project" value="InterPro"/>
</dbReference>
<accession>A0AAJ0M6J0</accession>
<evidence type="ECO:0000256" key="4">
    <source>
        <dbReference type="ARBA" id="ARBA00023163"/>
    </source>
</evidence>
<feature type="compositionally biased region" description="Low complexity" evidence="6">
    <location>
        <begin position="69"/>
        <end position="87"/>
    </location>
</feature>
<dbReference type="GO" id="GO:0008270">
    <property type="term" value="F:zinc ion binding"/>
    <property type="evidence" value="ECO:0007669"/>
    <property type="project" value="InterPro"/>
</dbReference>
<dbReference type="InterPro" id="IPR036864">
    <property type="entry name" value="Zn2-C6_fun-type_DNA-bd_sf"/>
</dbReference>
<evidence type="ECO:0000256" key="1">
    <source>
        <dbReference type="ARBA" id="ARBA00004123"/>
    </source>
</evidence>
<dbReference type="Gene3D" id="4.10.240.10">
    <property type="entry name" value="Zn(2)-C6 fungal-type DNA-binding domain"/>
    <property type="match status" value="1"/>
</dbReference>
<evidence type="ECO:0000256" key="2">
    <source>
        <dbReference type="ARBA" id="ARBA00023015"/>
    </source>
</evidence>
<keyword evidence="2" id="KW-0805">Transcription regulation</keyword>
<evidence type="ECO:0000313" key="9">
    <source>
        <dbReference type="Proteomes" id="UP001273166"/>
    </source>
</evidence>
<dbReference type="PANTHER" id="PTHR31845">
    <property type="entry name" value="FINGER DOMAIN PROTEIN, PUTATIVE-RELATED"/>
    <property type="match status" value="1"/>
</dbReference>
<dbReference type="InterPro" id="IPR051089">
    <property type="entry name" value="prtT"/>
</dbReference>
<dbReference type="SMART" id="SM00066">
    <property type="entry name" value="GAL4"/>
    <property type="match status" value="1"/>
</dbReference>
<keyword evidence="3" id="KW-0238">DNA-binding</keyword>
<keyword evidence="4" id="KW-0804">Transcription</keyword>
<sequence length="758" mass="83330">MDSIEVRGKTAPAPRPLRIGNACEACRAAKVKCQGSAQVGICKRCLDSKRECIFKTGPRTRRPRQKRLNSQTAAASTTGNTTSNSTSNPPPPPGPSKTFTIDISMPAEDDIADSLEALRLAHDKAIDMLMPHDEFSADDFEYEHDDDQGVEAEMEHDWLDPDPDPDQDLASSVTGSGSVFSHASSLSTPPTGSSGSAAERVRSDSTQGSKPAIASKSRTIASLRLQPQFNLDSAEKLLQTFREVMLSHFHCVVVSESDTVASMAKERPFVLLAVLAVASGSRTLQGHSLYDEEFRKILGLKFVAGGERTLELLQGLVVYVAWYPFHLRPKNKQAIQYRRMVVDIVTDLELDEDPGCDSMDFAPTPERLDQVRLYLASYYLASAFASTWGRTPSLRYTDYTTRCCDLLQRHSPLRGDHVLAWQVRIERLNEETNDLRRTQRGRSQSEYQIGLMIRGMETQLAEWEARMGPEMLSTTPSLRIAVLFTRVFLSGAPLLKLPSPKLVGQQPESFPPDPQRLMAVIPAMHDIYEYFLTLTPADVNSFIGIEWGALILSVILGFRMSFPLAICPDWDDRAGRELVKFGEYMDRLCKMGGQDYDVEEIKISLAPSVAPPPSGAAVGQGKSRRAMDVLSASKIVLDMVRKKFLKRVARLLQQQEQQQQAMQATLIAAAAAAAVPHPLPPHGSAVGGCPMIDGSLEQFYPYWDETFTNALAAGGFSASEAPGAGHADTNIAGLDVPNDLWTAMTMGWAQGDVSFEDL</sequence>
<dbReference type="AlphaFoldDB" id="A0AAJ0M6J0"/>
<proteinExistence type="predicted"/>
<name>A0AAJ0M6J0_9PEZI</name>
<dbReference type="Proteomes" id="UP001273166">
    <property type="component" value="Unassembled WGS sequence"/>
</dbReference>
<evidence type="ECO:0000256" key="5">
    <source>
        <dbReference type="ARBA" id="ARBA00023242"/>
    </source>
</evidence>
<dbReference type="SUPFAM" id="SSF57701">
    <property type="entry name" value="Zn2/Cys6 DNA-binding domain"/>
    <property type="match status" value="1"/>
</dbReference>
<dbReference type="EMBL" id="JAUDZG010000001">
    <property type="protein sequence ID" value="KAK3310936.1"/>
    <property type="molecule type" value="Genomic_DNA"/>
</dbReference>
<feature type="compositionally biased region" description="Low complexity" evidence="6">
    <location>
        <begin position="183"/>
        <end position="197"/>
    </location>
</feature>
<dbReference type="GeneID" id="87889431"/>
<evidence type="ECO:0000256" key="3">
    <source>
        <dbReference type="ARBA" id="ARBA00023125"/>
    </source>
</evidence>
<evidence type="ECO:0000256" key="6">
    <source>
        <dbReference type="SAM" id="MobiDB-lite"/>
    </source>
</evidence>
<reference evidence="8" key="2">
    <citation type="submission" date="2023-06" db="EMBL/GenBank/DDBJ databases">
        <authorList>
            <consortium name="Lawrence Berkeley National Laboratory"/>
            <person name="Mondo S.J."/>
            <person name="Hensen N."/>
            <person name="Bonometti L."/>
            <person name="Westerberg I."/>
            <person name="Brannstrom I.O."/>
            <person name="Guillou S."/>
            <person name="Cros-Aarteil S."/>
            <person name="Calhoun S."/>
            <person name="Haridas S."/>
            <person name="Kuo A."/>
            <person name="Pangilinan J."/>
            <person name="Riley R."/>
            <person name="Labutti K."/>
            <person name="Andreopoulos B."/>
            <person name="Lipzen A."/>
            <person name="Chen C."/>
            <person name="Yanf M."/>
            <person name="Daum C."/>
            <person name="Ng V."/>
            <person name="Clum A."/>
            <person name="Steindorff A."/>
            <person name="Ohm R."/>
            <person name="Martin F."/>
            <person name="Silar P."/>
            <person name="Natvig D."/>
            <person name="Lalanne C."/>
            <person name="Gautier V."/>
            <person name="Ament-Velasquez S.L."/>
            <person name="Kruys A."/>
            <person name="Hutchinson M.I."/>
            <person name="Powell A.J."/>
            <person name="Barry K."/>
            <person name="Miller A.N."/>
            <person name="Grigoriev I.V."/>
            <person name="Debuchy R."/>
            <person name="Gladieux P."/>
            <person name="Thoren M.H."/>
            <person name="Johannesson H."/>
        </authorList>
    </citation>
    <scope>NUCLEOTIDE SEQUENCE</scope>
    <source>
        <strain evidence="8">CBS 333.67</strain>
    </source>
</reference>
<feature type="region of interest" description="Disordered" evidence="6">
    <location>
        <begin position="56"/>
        <end position="100"/>
    </location>
</feature>
<dbReference type="RefSeq" id="XP_062726716.1">
    <property type="nucleotide sequence ID" value="XM_062870602.1"/>
</dbReference>
<evidence type="ECO:0000259" key="7">
    <source>
        <dbReference type="PROSITE" id="PS50048"/>
    </source>
</evidence>
<dbReference type="GO" id="GO:0005634">
    <property type="term" value="C:nucleus"/>
    <property type="evidence" value="ECO:0007669"/>
    <property type="project" value="UniProtKB-SubCell"/>
</dbReference>
<dbReference type="CDD" id="cd12148">
    <property type="entry name" value="fungal_TF_MHR"/>
    <property type="match status" value="1"/>
</dbReference>
<feature type="compositionally biased region" description="Basic residues" evidence="6">
    <location>
        <begin position="58"/>
        <end position="67"/>
    </location>
</feature>
<comment type="caution">
    <text evidence="8">The sequence shown here is derived from an EMBL/GenBank/DDBJ whole genome shotgun (WGS) entry which is preliminary data.</text>
</comment>